<dbReference type="GO" id="GO:0006014">
    <property type="term" value="P:D-ribose metabolic process"/>
    <property type="evidence" value="ECO:0007669"/>
    <property type="project" value="TreeGrafter"/>
</dbReference>
<dbReference type="InterPro" id="IPR020672">
    <property type="entry name" value="Ribose5P_isomerase_typA_subgr"/>
</dbReference>
<dbReference type="UniPathway" id="UPA00115">
    <property type="reaction ID" value="UER00412"/>
</dbReference>
<dbReference type="PANTHER" id="PTHR11934">
    <property type="entry name" value="RIBOSE-5-PHOSPHATE ISOMERASE"/>
    <property type="match status" value="1"/>
</dbReference>
<feature type="binding site" evidence="3">
    <location>
        <begin position="97"/>
        <end position="100"/>
    </location>
    <ligand>
        <name>substrate</name>
    </ligand>
</feature>
<evidence type="ECO:0000313" key="5">
    <source>
        <dbReference type="Proteomes" id="UP000051450"/>
    </source>
</evidence>
<dbReference type="CDD" id="cd01398">
    <property type="entry name" value="RPI_A"/>
    <property type="match status" value="1"/>
</dbReference>
<dbReference type="NCBIfam" id="NF001924">
    <property type="entry name" value="PRK00702.1"/>
    <property type="match status" value="1"/>
</dbReference>
<organism evidence="4 5">
    <name type="scientific">Dellaglioa algida DSM 15638</name>
    <dbReference type="NCBI Taxonomy" id="1423719"/>
    <lineage>
        <taxon>Bacteria</taxon>
        <taxon>Bacillati</taxon>
        <taxon>Bacillota</taxon>
        <taxon>Bacilli</taxon>
        <taxon>Lactobacillales</taxon>
        <taxon>Lactobacillaceae</taxon>
        <taxon>Dellaglioa</taxon>
    </lineage>
</organism>
<feature type="binding site" evidence="3">
    <location>
        <begin position="84"/>
        <end position="87"/>
    </location>
    <ligand>
        <name>substrate</name>
    </ligand>
</feature>
<dbReference type="FunFam" id="3.40.50.1360:FF:000001">
    <property type="entry name" value="Ribose-5-phosphate isomerase A"/>
    <property type="match status" value="1"/>
</dbReference>
<dbReference type="OrthoDB" id="5870696at2"/>
<feature type="binding site" evidence="3">
    <location>
        <begin position="28"/>
        <end position="31"/>
    </location>
    <ligand>
        <name>substrate</name>
    </ligand>
</feature>
<sequence length="233" mass="25325">MNQDDLKKLVGQKAVEFIEDGMVVGLGTGSTVKFMVDALGKRVKDENLSIVGVSTSIRTEEQAKSLGIPVKSVDEVDHIDLTIDGADEIDDHFQGIKGGGAAHLFEKIVAINSTKNMWIVDESKMVHTLGKFPLPVEVIPYGSHQLFKKLAAKGLNPEFRTVDGKNVLTDSKNFVIDLHLGEITDPAGLQDYLAKQVGVVEQGLFLDCVNTVIVGRQDGPEVLDARPDTFTIK</sequence>
<dbReference type="HAMAP" id="MF_00170">
    <property type="entry name" value="Rib_5P_isom_A"/>
    <property type="match status" value="1"/>
</dbReference>
<dbReference type="PANTHER" id="PTHR11934:SF0">
    <property type="entry name" value="RIBOSE-5-PHOSPHATE ISOMERASE"/>
    <property type="match status" value="1"/>
</dbReference>
<comment type="similarity">
    <text evidence="3">Belongs to the ribose 5-phosphate isomerase family.</text>
</comment>
<evidence type="ECO:0000256" key="1">
    <source>
        <dbReference type="ARBA" id="ARBA00001713"/>
    </source>
</evidence>
<dbReference type="Pfam" id="PF06026">
    <property type="entry name" value="Rib_5-P_isom_A"/>
    <property type="match status" value="1"/>
</dbReference>
<reference evidence="4 5" key="1">
    <citation type="journal article" date="2015" name="Genome Announc.">
        <title>Expanding the biotechnology potential of lactobacilli through comparative genomics of 213 strains and associated genera.</title>
        <authorList>
            <person name="Sun Z."/>
            <person name="Harris H.M."/>
            <person name="McCann A."/>
            <person name="Guo C."/>
            <person name="Argimon S."/>
            <person name="Zhang W."/>
            <person name="Yang X."/>
            <person name="Jeffery I.B."/>
            <person name="Cooney J.C."/>
            <person name="Kagawa T.F."/>
            <person name="Liu W."/>
            <person name="Song Y."/>
            <person name="Salvetti E."/>
            <person name="Wrobel A."/>
            <person name="Rasinkangas P."/>
            <person name="Parkhill J."/>
            <person name="Rea M.C."/>
            <person name="O'Sullivan O."/>
            <person name="Ritari J."/>
            <person name="Douillard F.P."/>
            <person name="Paul Ross R."/>
            <person name="Yang R."/>
            <person name="Briner A.E."/>
            <person name="Felis G.E."/>
            <person name="de Vos W.M."/>
            <person name="Barrangou R."/>
            <person name="Klaenhammer T.R."/>
            <person name="Caufield P.W."/>
            <person name="Cui Y."/>
            <person name="Zhang H."/>
            <person name="O'Toole P.W."/>
        </authorList>
    </citation>
    <scope>NUCLEOTIDE SEQUENCE [LARGE SCALE GENOMIC DNA]</scope>
    <source>
        <strain evidence="4 5">DSM 15638</strain>
    </source>
</reference>
<dbReference type="Gene3D" id="3.40.50.1360">
    <property type="match status" value="1"/>
</dbReference>
<protein>
    <recommendedName>
        <fullName evidence="3">Ribose-5-phosphate isomerase A</fullName>
        <ecNumber evidence="3">5.3.1.6</ecNumber>
    </recommendedName>
    <alternativeName>
        <fullName evidence="3">Phosphoriboisomerase A</fullName>
        <shortName evidence="3">PRI</shortName>
    </alternativeName>
</protein>
<accession>A0A0R1HH40</accession>
<feature type="active site" description="Proton acceptor" evidence="3">
    <location>
        <position position="106"/>
    </location>
</feature>
<dbReference type="Proteomes" id="UP000051450">
    <property type="component" value="Unassembled WGS sequence"/>
</dbReference>
<evidence type="ECO:0000313" key="4">
    <source>
        <dbReference type="EMBL" id="KRK45702.1"/>
    </source>
</evidence>
<dbReference type="RefSeq" id="WP_057974220.1">
    <property type="nucleotide sequence ID" value="NZ_AZDI01000005.1"/>
</dbReference>
<dbReference type="EMBL" id="AZDI01000005">
    <property type="protein sequence ID" value="KRK45702.1"/>
    <property type="molecule type" value="Genomic_DNA"/>
</dbReference>
<dbReference type="Gene3D" id="3.30.70.260">
    <property type="match status" value="1"/>
</dbReference>
<comment type="caution">
    <text evidence="4">The sequence shown here is derived from an EMBL/GenBank/DDBJ whole genome shotgun (WGS) entry which is preliminary data.</text>
</comment>
<dbReference type="InterPro" id="IPR004788">
    <property type="entry name" value="Ribose5P_isomerase_type_A"/>
</dbReference>
<gene>
    <name evidence="3" type="primary">rpiA</name>
    <name evidence="4" type="ORF">FC66_GL001161</name>
</gene>
<comment type="subunit">
    <text evidence="3">Homodimer.</text>
</comment>
<dbReference type="EC" id="5.3.1.6" evidence="3"/>
<dbReference type="NCBIfam" id="TIGR00021">
    <property type="entry name" value="rpiA"/>
    <property type="match status" value="1"/>
</dbReference>
<keyword evidence="5" id="KW-1185">Reference proteome</keyword>
<comment type="pathway">
    <text evidence="3">Carbohydrate degradation; pentose phosphate pathway; D-ribose 5-phosphate from D-ribulose 5-phosphate (non-oxidative stage): step 1/1.</text>
</comment>
<dbReference type="PATRIC" id="fig|1423719.4.peg.1182"/>
<dbReference type="AlphaFoldDB" id="A0A0R1HH40"/>
<dbReference type="STRING" id="1423719.FC66_GL001161"/>
<dbReference type="GO" id="GO:0005829">
    <property type="term" value="C:cytosol"/>
    <property type="evidence" value="ECO:0007669"/>
    <property type="project" value="TreeGrafter"/>
</dbReference>
<name>A0A0R1HH40_9LACO</name>
<dbReference type="SUPFAM" id="SSF100950">
    <property type="entry name" value="NagB/RpiA/CoA transferase-like"/>
    <property type="match status" value="1"/>
</dbReference>
<dbReference type="SUPFAM" id="SSF75445">
    <property type="entry name" value="D-ribose-5-phosphate isomerase (RpiA), lid domain"/>
    <property type="match status" value="1"/>
</dbReference>
<feature type="binding site" evidence="3">
    <location>
        <position position="124"/>
    </location>
    <ligand>
        <name>substrate</name>
    </ligand>
</feature>
<comment type="function">
    <text evidence="3">Catalyzes the reversible conversion of ribose-5-phosphate to ribulose 5-phosphate.</text>
</comment>
<dbReference type="InterPro" id="IPR037171">
    <property type="entry name" value="NagB/RpiA_transferase-like"/>
</dbReference>
<comment type="catalytic activity">
    <reaction evidence="1 3">
        <text>aldehydo-D-ribose 5-phosphate = D-ribulose 5-phosphate</text>
        <dbReference type="Rhea" id="RHEA:14657"/>
        <dbReference type="ChEBI" id="CHEBI:58121"/>
        <dbReference type="ChEBI" id="CHEBI:58273"/>
        <dbReference type="EC" id="5.3.1.6"/>
    </reaction>
</comment>
<dbReference type="GO" id="GO:0004751">
    <property type="term" value="F:ribose-5-phosphate isomerase activity"/>
    <property type="evidence" value="ECO:0007669"/>
    <property type="project" value="UniProtKB-UniRule"/>
</dbReference>
<evidence type="ECO:0000256" key="2">
    <source>
        <dbReference type="ARBA" id="ARBA00023235"/>
    </source>
</evidence>
<keyword evidence="2 3" id="KW-0413">Isomerase</keyword>
<evidence type="ECO:0000256" key="3">
    <source>
        <dbReference type="HAMAP-Rule" id="MF_00170"/>
    </source>
</evidence>
<dbReference type="GO" id="GO:0009052">
    <property type="term" value="P:pentose-phosphate shunt, non-oxidative branch"/>
    <property type="evidence" value="ECO:0007669"/>
    <property type="project" value="UniProtKB-UniRule"/>
</dbReference>
<proteinExistence type="inferred from homology"/>